<keyword evidence="2" id="KW-0012">Acyltransferase</keyword>
<name>A0ABT3H5N8_9HYPH</name>
<dbReference type="Gene3D" id="3.40.630.30">
    <property type="match status" value="1"/>
</dbReference>
<keyword evidence="1" id="KW-0808">Transferase</keyword>
<accession>A0ABT3H5N8</accession>
<dbReference type="InterPro" id="IPR016181">
    <property type="entry name" value="Acyl_CoA_acyltransferase"/>
</dbReference>
<dbReference type="PROSITE" id="PS51186">
    <property type="entry name" value="GNAT"/>
    <property type="match status" value="1"/>
</dbReference>
<reference evidence="5" key="1">
    <citation type="submission" date="2023-07" db="EMBL/GenBank/DDBJ databases">
        <title>Genome sequencing of Purple Non-Sulfur Bacteria from various extreme environments.</title>
        <authorList>
            <person name="Mayer M."/>
        </authorList>
    </citation>
    <scope>NUCLEOTIDE SEQUENCE [LARGE SCALE GENOMIC DNA]</scope>
    <source>
        <strain evidence="5">DSM 17935</strain>
    </source>
</reference>
<evidence type="ECO:0000313" key="4">
    <source>
        <dbReference type="EMBL" id="MCW2305702.1"/>
    </source>
</evidence>
<dbReference type="SUPFAM" id="SSF55729">
    <property type="entry name" value="Acyl-CoA N-acyltransferases (Nat)"/>
    <property type="match status" value="1"/>
</dbReference>
<dbReference type="Pfam" id="PF00583">
    <property type="entry name" value="Acetyltransf_1"/>
    <property type="match status" value="1"/>
</dbReference>
<evidence type="ECO:0000256" key="1">
    <source>
        <dbReference type="ARBA" id="ARBA00022679"/>
    </source>
</evidence>
<dbReference type="PANTHER" id="PTHR43800">
    <property type="entry name" value="PEPTIDYL-LYSINE N-ACETYLTRANSFERASE YJAB"/>
    <property type="match status" value="1"/>
</dbReference>
<dbReference type="RefSeq" id="WP_264599391.1">
    <property type="nucleotide sequence ID" value="NZ_JAOQNS010000001.1"/>
</dbReference>
<comment type="caution">
    <text evidence="4">The sequence shown here is derived from an EMBL/GenBank/DDBJ whole genome shotgun (WGS) entry which is preliminary data.</text>
</comment>
<dbReference type="EMBL" id="JAOQNS010000001">
    <property type="protein sequence ID" value="MCW2305702.1"/>
    <property type="molecule type" value="Genomic_DNA"/>
</dbReference>
<feature type="domain" description="N-acetyltransferase" evidence="3">
    <location>
        <begin position="46"/>
        <end position="189"/>
    </location>
</feature>
<keyword evidence="5" id="KW-1185">Reference proteome</keyword>
<sequence length="209" mass="23282">MTYLDLNGMTDLPAGKVASIVTSLEMTAPPEPRDAPGRDDLALVLMDWPSGAPDIGWYRELYRRIGEDWLWFSRLELPDDALAAILDHPDIEVYALMADGRAEGIVELDRRRAPDVELAFFGLSDGFVGKGAGRWMMTKALEIAWSTGPRRLWVHTCTLDHPAALPFYIRSGFRPFRRSIEVVDDPRLTGVLRRDAAGHIPVILPGKSG</sequence>
<dbReference type="Proteomes" id="UP001209755">
    <property type="component" value="Unassembled WGS sequence"/>
</dbReference>
<evidence type="ECO:0000313" key="5">
    <source>
        <dbReference type="Proteomes" id="UP001209755"/>
    </source>
</evidence>
<proteinExistence type="predicted"/>
<organism evidence="4 5">
    <name type="scientific">Rhodobium gokarnense</name>
    <dbReference type="NCBI Taxonomy" id="364296"/>
    <lineage>
        <taxon>Bacteria</taxon>
        <taxon>Pseudomonadati</taxon>
        <taxon>Pseudomonadota</taxon>
        <taxon>Alphaproteobacteria</taxon>
        <taxon>Hyphomicrobiales</taxon>
        <taxon>Rhodobiaceae</taxon>
        <taxon>Rhodobium</taxon>
    </lineage>
</organism>
<dbReference type="PANTHER" id="PTHR43800:SF1">
    <property type="entry name" value="PEPTIDYL-LYSINE N-ACETYLTRANSFERASE YJAB"/>
    <property type="match status" value="1"/>
</dbReference>
<evidence type="ECO:0000256" key="2">
    <source>
        <dbReference type="ARBA" id="ARBA00023315"/>
    </source>
</evidence>
<evidence type="ECO:0000259" key="3">
    <source>
        <dbReference type="PROSITE" id="PS51186"/>
    </source>
</evidence>
<gene>
    <name evidence="4" type="ORF">M2319_000018</name>
</gene>
<dbReference type="InterPro" id="IPR000182">
    <property type="entry name" value="GNAT_dom"/>
</dbReference>
<protein>
    <submittedName>
        <fullName evidence="4">GNAT superfamily N-acetyltransferase</fullName>
    </submittedName>
</protein>